<keyword evidence="9" id="KW-1185">Reference proteome</keyword>
<feature type="binding site" evidence="6">
    <location>
        <begin position="12"/>
        <end position="14"/>
    </location>
    <ligand>
        <name>N(1)-(5-phospho-beta-D-ribosyl)glycinamide</name>
        <dbReference type="ChEBI" id="CHEBI:143788"/>
    </ligand>
</feature>
<gene>
    <name evidence="6 8" type="primary">purN</name>
    <name evidence="8" type="ORF">F0919_07335</name>
</gene>
<comment type="function">
    <text evidence="6">Catalyzes the transfer of a formyl group from 10-formyltetrahydrofolate to 5-phospho-ribosyl-glycinamide (GAR), producing 5-phospho-ribosyl-N-formylglycinamide (FGAR) and tetrahydrofolate.</text>
</comment>
<dbReference type="EC" id="2.1.2.2" evidence="6"/>
<dbReference type="PANTHER" id="PTHR43369:SF2">
    <property type="entry name" value="PHOSPHORIBOSYLGLYCINAMIDE FORMYLTRANSFERASE"/>
    <property type="match status" value="1"/>
</dbReference>
<evidence type="ECO:0000256" key="6">
    <source>
        <dbReference type="HAMAP-Rule" id="MF_01930"/>
    </source>
</evidence>
<comment type="caution">
    <text evidence="8">The sequence shown here is derived from an EMBL/GenBank/DDBJ whole genome shotgun (WGS) entry which is preliminary data.</text>
</comment>
<comment type="caution">
    <text evidence="6">Lacks conserved residue(s) required for the propagation of feature annotation.</text>
</comment>
<dbReference type="SUPFAM" id="SSF53328">
    <property type="entry name" value="Formyltransferase"/>
    <property type="match status" value="1"/>
</dbReference>
<dbReference type="PROSITE" id="PS00373">
    <property type="entry name" value="GART"/>
    <property type="match status" value="1"/>
</dbReference>
<organism evidence="8 9">
    <name type="scientific">Taibaiella lutea</name>
    <dbReference type="NCBI Taxonomy" id="2608001"/>
    <lineage>
        <taxon>Bacteria</taxon>
        <taxon>Pseudomonadati</taxon>
        <taxon>Bacteroidota</taxon>
        <taxon>Chitinophagia</taxon>
        <taxon>Chitinophagales</taxon>
        <taxon>Chitinophagaceae</taxon>
        <taxon>Taibaiella</taxon>
    </lineage>
</organism>
<evidence type="ECO:0000259" key="7">
    <source>
        <dbReference type="Pfam" id="PF00551"/>
    </source>
</evidence>
<comment type="pathway">
    <text evidence="1 6">Purine metabolism; IMP biosynthesis via de novo pathway; N(2)-formyl-N(1)-(5-phospho-D-ribosyl)glycinamide from N(1)-(5-phospho-D-ribosyl)glycinamide (10-formyl THF route): step 1/1.</text>
</comment>
<feature type="domain" description="Formyl transferase N-terminal" evidence="7">
    <location>
        <begin position="5"/>
        <end position="181"/>
    </location>
</feature>
<comment type="similarity">
    <text evidence="4 6">Belongs to the GART family.</text>
</comment>
<proteinExistence type="inferred from homology"/>
<feature type="binding site" evidence="6">
    <location>
        <position position="101"/>
    </location>
    <ligand>
        <name>(6R)-10-formyltetrahydrofolate</name>
        <dbReference type="ChEBI" id="CHEBI:195366"/>
    </ligand>
</feature>
<dbReference type="Pfam" id="PF00551">
    <property type="entry name" value="Formyl_trans_N"/>
    <property type="match status" value="1"/>
</dbReference>
<evidence type="ECO:0000256" key="3">
    <source>
        <dbReference type="ARBA" id="ARBA00022755"/>
    </source>
</evidence>
<dbReference type="EMBL" id="VWSH01000001">
    <property type="protein sequence ID" value="KAA5537539.1"/>
    <property type="molecule type" value="Genomic_DNA"/>
</dbReference>
<evidence type="ECO:0000256" key="2">
    <source>
        <dbReference type="ARBA" id="ARBA00022679"/>
    </source>
</evidence>
<dbReference type="PANTHER" id="PTHR43369">
    <property type="entry name" value="PHOSPHORIBOSYLGLYCINAMIDE FORMYLTRANSFERASE"/>
    <property type="match status" value="1"/>
</dbReference>
<feature type="binding site" evidence="6">
    <location>
        <position position="62"/>
    </location>
    <ligand>
        <name>(6R)-10-formyltetrahydrofolate</name>
        <dbReference type="ChEBI" id="CHEBI:195366"/>
    </ligand>
</feature>
<dbReference type="NCBIfam" id="TIGR00639">
    <property type="entry name" value="PurN"/>
    <property type="match status" value="1"/>
</dbReference>
<comment type="catalytic activity">
    <reaction evidence="5 6">
        <text>N(1)-(5-phospho-beta-D-ribosyl)glycinamide + (6R)-10-formyltetrahydrofolate = N(2)-formyl-N(1)-(5-phospho-beta-D-ribosyl)glycinamide + (6S)-5,6,7,8-tetrahydrofolate + H(+)</text>
        <dbReference type="Rhea" id="RHEA:15053"/>
        <dbReference type="ChEBI" id="CHEBI:15378"/>
        <dbReference type="ChEBI" id="CHEBI:57453"/>
        <dbReference type="ChEBI" id="CHEBI:143788"/>
        <dbReference type="ChEBI" id="CHEBI:147286"/>
        <dbReference type="ChEBI" id="CHEBI:195366"/>
        <dbReference type="EC" id="2.1.2.2"/>
    </reaction>
</comment>
<dbReference type="InterPro" id="IPR004607">
    <property type="entry name" value="GART"/>
</dbReference>
<evidence type="ECO:0000256" key="4">
    <source>
        <dbReference type="ARBA" id="ARBA00038440"/>
    </source>
</evidence>
<dbReference type="InterPro" id="IPR036477">
    <property type="entry name" value="Formyl_transf_N_sf"/>
</dbReference>
<reference evidence="8 9" key="1">
    <citation type="submission" date="2019-09" db="EMBL/GenBank/DDBJ databases">
        <title>Genome sequence and assembly of Taibaiella sp.</title>
        <authorList>
            <person name="Chhetri G."/>
        </authorList>
    </citation>
    <scope>NUCLEOTIDE SEQUENCE [LARGE SCALE GENOMIC DNA]</scope>
    <source>
        <strain evidence="8 9">KVB11</strain>
    </source>
</reference>
<keyword evidence="3 6" id="KW-0658">Purine biosynthesis</keyword>
<keyword evidence="2 6" id="KW-0808">Transferase</keyword>
<dbReference type="InterPro" id="IPR001555">
    <property type="entry name" value="GART_AS"/>
</dbReference>
<dbReference type="UniPathway" id="UPA00074">
    <property type="reaction ID" value="UER00126"/>
</dbReference>
<evidence type="ECO:0000313" key="9">
    <source>
        <dbReference type="Proteomes" id="UP000323632"/>
    </source>
</evidence>
<name>A0A5M6CWA5_9BACT</name>
<accession>A0A5M6CWA5</accession>
<dbReference type="Proteomes" id="UP000323632">
    <property type="component" value="Unassembled WGS sequence"/>
</dbReference>
<evidence type="ECO:0000256" key="5">
    <source>
        <dbReference type="ARBA" id="ARBA00047664"/>
    </source>
</evidence>
<evidence type="ECO:0000313" key="8">
    <source>
        <dbReference type="EMBL" id="KAA5537539.1"/>
    </source>
</evidence>
<dbReference type="Gene3D" id="3.40.50.170">
    <property type="entry name" value="Formyl transferase, N-terminal domain"/>
    <property type="match status" value="1"/>
</dbReference>
<dbReference type="InterPro" id="IPR002376">
    <property type="entry name" value="Formyl_transf_N"/>
</dbReference>
<dbReference type="CDD" id="cd08645">
    <property type="entry name" value="FMT_core_GART"/>
    <property type="match status" value="1"/>
</dbReference>
<dbReference type="GO" id="GO:0004644">
    <property type="term" value="F:phosphoribosylglycinamide formyltransferase activity"/>
    <property type="evidence" value="ECO:0007669"/>
    <property type="project" value="UniProtKB-UniRule"/>
</dbReference>
<protein>
    <recommendedName>
        <fullName evidence="6">Phosphoribosylglycinamide formyltransferase</fullName>
        <ecNumber evidence="6">2.1.2.2</ecNumber>
    </recommendedName>
    <alternativeName>
        <fullName evidence="6">5'-phosphoribosylglycinamide transformylase</fullName>
    </alternativeName>
    <alternativeName>
        <fullName evidence="6">GAR transformylase</fullName>
        <shortName evidence="6">GART</shortName>
    </alternativeName>
</protein>
<dbReference type="AlphaFoldDB" id="A0A5M6CWA5"/>
<feature type="site" description="Raises pKa of active site His" evidence="6">
    <location>
        <position position="144"/>
    </location>
</feature>
<evidence type="ECO:0000256" key="1">
    <source>
        <dbReference type="ARBA" id="ARBA00005054"/>
    </source>
</evidence>
<feature type="active site" description="Proton donor" evidence="6">
    <location>
        <position position="103"/>
    </location>
</feature>
<dbReference type="GO" id="GO:0005829">
    <property type="term" value="C:cytosol"/>
    <property type="evidence" value="ECO:0007669"/>
    <property type="project" value="TreeGrafter"/>
</dbReference>
<dbReference type="HAMAP" id="MF_01930">
    <property type="entry name" value="PurN"/>
    <property type="match status" value="1"/>
</dbReference>
<dbReference type="GO" id="GO:0006189">
    <property type="term" value="P:'de novo' IMP biosynthetic process"/>
    <property type="evidence" value="ECO:0007669"/>
    <property type="project" value="UniProtKB-UniRule"/>
</dbReference>
<sequence>MHPLILFASGRGSNVQAVIDYFSKEQKAFVALIVCNNPEAGVLEIASRHQIPVQLIDRKSFKEEAFVEVLKQYKPSLLVLAGFLWKVPESVVASFSGKIINIHPALLPKYGGKGMYGMHVHNAVVAANEKESGITIHFVNEHYDEGATIVQAQCKLLPEDSPEHLAEKIHKLEHYFFPRTIEFLLKEINIDID</sequence>